<feature type="transmembrane region" description="Helical" evidence="1">
    <location>
        <begin position="20"/>
        <end position="50"/>
    </location>
</feature>
<organism evidence="2">
    <name type="scientific">Haematobia irritans</name>
    <name type="common">Horn fly</name>
    <name type="synonym">Conops irritans</name>
    <dbReference type="NCBI Taxonomy" id="7368"/>
    <lineage>
        <taxon>Eukaryota</taxon>
        <taxon>Metazoa</taxon>
        <taxon>Ecdysozoa</taxon>
        <taxon>Arthropoda</taxon>
        <taxon>Hexapoda</taxon>
        <taxon>Insecta</taxon>
        <taxon>Pterygota</taxon>
        <taxon>Neoptera</taxon>
        <taxon>Endopterygota</taxon>
        <taxon>Diptera</taxon>
        <taxon>Brachycera</taxon>
        <taxon>Muscomorpha</taxon>
        <taxon>Muscoidea</taxon>
        <taxon>Muscidae</taxon>
        <taxon>Haematobia</taxon>
    </lineage>
</organism>
<protein>
    <submittedName>
        <fullName evidence="2">Uncharacterized protein</fullName>
    </submittedName>
</protein>
<reference evidence="2" key="1">
    <citation type="submission" date="2017-01" db="EMBL/GenBank/DDBJ databases">
        <title>An insight into the sialome and mialome of the horn fly, Haematobia irritans.</title>
        <authorList>
            <person name="Breijo M."/>
            <person name="Boiani M."/>
            <person name="Ures X."/>
            <person name="Rocha S."/>
            <person name="Sequeira M."/>
            <person name="Ribeiro J.M."/>
        </authorList>
    </citation>
    <scope>NUCLEOTIDE SEQUENCE</scope>
</reference>
<evidence type="ECO:0000313" key="2">
    <source>
        <dbReference type="EMBL" id="JAV14137.1"/>
    </source>
</evidence>
<sequence>MFWGKRGNRGNTRRGNYKSLFFSFASLFAISWWILIVFTIAFVIGIRLFLGVILIMRMGNSAGCTGPSMGNGNGSFLCGFGLLVDSWLSCNSSSWYFRGSTIVCGSRCTSYGIGFNSSCSLYHGSLNLITLLMGHCRLMRQ</sequence>
<keyword evidence="1" id="KW-0472">Membrane</keyword>
<dbReference type="AlphaFoldDB" id="A0A1L8E5X3"/>
<accession>A0A1L8E5X3</accession>
<keyword evidence="1" id="KW-1133">Transmembrane helix</keyword>
<proteinExistence type="predicted"/>
<evidence type="ECO:0000256" key="1">
    <source>
        <dbReference type="SAM" id="Phobius"/>
    </source>
</evidence>
<name>A0A1L8E5X3_HAEIR</name>
<keyword evidence="1" id="KW-0812">Transmembrane</keyword>
<dbReference type="EMBL" id="GFDG01004662">
    <property type="protein sequence ID" value="JAV14137.1"/>
    <property type="molecule type" value="Transcribed_RNA"/>
</dbReference>